<protein>
    <submittedName>
        <fullName evidence="2">Uncharacterized protein</fullName>
    </submittedName>
</protein>
<dbReference type="Proteomes" id="UP000887574">
    <property type="component" value="Unplaced"/>
</dbReference>
<sequence length="68" mass="7528">MAYRMGYESTGSINWGEKTALKAKCYLDPTKLSVSLQDQRLSSPVFEVAIVPTCLSTACLKMEACYLD</sequence>
<keyword evidence="1" id="KW-1185">Reference proteome</keyword>
<dbReference type="WBParaSite" id="jg3202">
    <property type="protein sequence ID" value="jg3202"/>
    <property type="gene ID" value="jg3202"/>
</dbReference>
<dbReference type="AlphaFoldDB" id="A0A915E607"/>
<reference evidence="2" key="1">
    <citation type="submission" date="2022-11" db="UniProtKB">
        <authorList>
            <consortium name="WormBaseParasite"/>
        </authorList>
    </citation>
    <scope>IDENTIFICATION</scope>
</reference>
<organism evidence="1 2">
    <name type="scientific">Ditylenchus dipsaci</name>
    <dbReference type="NCBI Taxonomy" id="166011"/>
    <lineage>
        <taxon>Eukaryota</taxon>
        <taxon>Metazoa</taxon>
        <taxon>Ecdysozoa</taxon>
        <taxon>Nematoda</taxon>
        <taxon>Chromadorea</taxon>
        <taxon>Rhabditida</taxon>
        <taxon>Tylenchina</taxon>
        <taxon>Tylenchomorpha</taxon>
        <taxon>Sphaerularioidea</taxon>
        <taxon>Anguinidae</taxon>
        <taxon>Anguininae</taxon>
        <taxon>Ditylenchus</taxon>
    </lineage>
</organism>
<name>A0A915E607_9BILA</name>
<proteinExistence type="predicted"/>
<evidence type="ECO:0000313" key="2">
    <source>
        <dbReference type="WBParaSite" id="jg3202"/>
    </source>
</evidence>
<accession>A0A915E607</accession>
<evidence type="ECO:0000313" key="1">
    <source>
        <dbReference type="Proteomes" id="UP000887574"/>
    </source>
</evidence>